<accession>A0AAW2IQA7</accession>
<organism evidence="1">
    <name type="scientific">Sesamum angustifolium</name>
    <dbReference type="NCBI Taxonomy" id="2727405"/>
    <lineage>
        <taxon>Eukaryota</taxon>
        <taxon>Viridiplantae</taxon>
        <taxon>Streptophyta</taxon>
        <taxon>Embryophyta</taxon>
        <taxon>Tracheophyta</taxon>
        <taxon>Spermatophyta</taxon>
        <taxon>Magnoliopsida</taxon>
        <taxon>eudicotyledons</taxon>
        <taxon>Gunneridae</taxon>
        <taxon>Pentapetalae</taxon>
        <taxon>asterids</taxon>
        <taxon>lamiids</taxon>
        <taxon>Lamiales</taxon>
        <taxon>Pedaliaceae</taxon>
        <taxon>Sesamum</taxon>
    </lineage>
</organism>
<reference evidence="1" key="1">
    <citation type="submission" date="2020-06" db="EMBL/GenBank/DDBJ databases">
        <authorList>
            <person name="Li T."/>
            <person name="Hu X."/>
            <person name="Zhang T."/>
            <person name="Song X."/>
            <person name="Zhang H."/>
            <person name="Dai N."/>
            <person name="Sheng W."/>
            <person name="Hou X."/>
            <person name="Wei L."/>
        </authorList>
    </citation>
    <scope>NUCLEOTIDE SEQUENCE</scope>
    <source>
        <strain evidence="1">G01</strain>
        <tissue evidence="1">Leaf</tissue>
    </source>
</reference>
<sequence>MRAKQRIFQISTPTGEVLTDMKEVTEEFVSYFKTLLGGTRMQRDINLNFLHPYLKHSLSTEEADTICAPIILTEIKEAAFNIAEDSAPGPDGYTAGFFKASWSVVGKEISEAVQ</sequence>
<comment type="caution">
    <text evidence="1">The sequence shown here is derived from an EMBL/GenBank/DDBJ whole genome shotgun (WGS) entry which is preliminary data.</text>
</comment>
<dbReference type="AlphaFoldDB" id="A0AAW2IQA7"/>
<name>A0AAW2IQA7_9LAMI</name>
<proteinExistence type="predicted"/>
<dbReference type="EMBL" id="JACGWK010001704">
    <property type="protein sequence ID" value="KAL0283713.1"/>
    <property type="molecule type" value="Genomic_DNA"/>
</dbReference>
<evidence type="ECO:0000313" key="1">
    <source>
        <dbReference type="EMBL" id="KAL0283713.1"/>
    </source>
</evidence>
<gene>
    <name evidence="1" type="ORF">Sangu_2871600</name>
</gene>
<reference evidence="1" key="2">
    <citation type="journal article" date="2024" name="Plant">
        <title>Genomic evolution and insights into agronomic trait innovations of Sesamum species.</title>
        <authorList>
            <person name="Miao H."/>
            <person name="Wang L."/>
            <person name="Qu L."/>
            <person name="Liu H."/>
            <person name="Sun Y."/>
            <person name="Le M."/>
            <person name="Wang Q."/>
            <person name="Wei S."/>
            <person name="Zheng Y."/>
            <person name="Lin W."/>
            <person name="Duan Y."/>
            <person name="Cao H."/>
            <person name="Xiong S."/>
            <person name="Wang X."/>
            <person name="Wei L."/>
            <person name="Li C."/>
            <person name="Ma Q."/>
            <person name="Ju M."/>
            <person name="Zhao R."/>
            <person name="Li G."/>
            <person name="Mu C."/>
            <person name="Tian Q."/>
            <person name="Mei H."/>
            <person name="Zhang T."/>
            <person name="Gao T."/>
            <person name="Zhang H."/>
        </authorList>
    </citation>
    <scope>NUCLEOTIDE SEQUENCE</scope>
    <source>
        <strain evidence="1">G01</strain>
    </source>
</reference>
<protein>
    <submittedName>
        <fullName evidence="1">Uncharacterized protein</fullName>
    </submittedName>
</protein>